<evidence type="ECO:0000313" key="6">
    <source>
        <dbReference type="Proteomes" id="UP001330812"/>
    </source>
</evidence>
<dbReference type="PROSITE" id="PS01117">
    <property type="entry name" value="HTH_MARR_1"/>
    <property type="match status" value="1"/>
</dbReference>
<evidence type="ECO:0000256" key="2">
    <source>
        <dbReference type="ARBA" id="ARBA00023125"/>
    </source>
</evidence>
<dbReference type="PANTHER" id="PTHR33164">
    <property type="entry name" value="TRANSCRIPTIONAL REGULATOR, MARR FAMILY"/>
    <property type="match status" value="1"/>
</dbReference>
<dbReference type="Proteomes" id="UP001330812">
    <property type="component" value="Chromosome"/>
</dbReference>
<keyword evidence="3" id="KW-0804">Transcription</keyword>
<organism evidence="5 6">
    <name type="scientific">Amycolatopsis rhabdoformis</name>
    <dbReference type="NCBI Taxonomy" id="1448059"/>
    <lineage>
        <taxon>Bacteria</taxon>
        <taxon>Bacillati</taxon>
        <taxon>Actinomycetota</taxon>
        <taxon>Actinomycetes</taxon>
        <taxon>Pseudonocardiales</taxon>
        <taxon>Pseudonocardiaceae</taxon>
        <taxon>Amycolatopsis</taxon>
    </lineage>
</organism>
<accession>A0ABZ1IKM0</accession>
<dbReference type="PANTHER" id="PTHR33164:SF57">
    <property type="entry name" value="MARR-FAMILY TRANSCRIPTIONAL REGULATOR"/>
    <property type="match status" value="1"/>
</dbReference>
<sequence length="146" mass="15889">MAHKPLPPLPARNTAAALHQAYLRLAAAINAATHAHDPRTRAAHATVFIQMEPDGIRLTRLAEKAVMTPQAMGELVDDLERLGYLRRVPDPADRRAKLILFTDQGVEALEVAFAAIGDVERRLAGELGDDTVAELNRTLARIVATD</sequence>
<dbReference type="InterPro" id="IPR023187">
    <property type="entry name" value="Tscrpt_reg_MarR-type_CS"/>
</dbReference>
<feature type="domain" description="HTH marR-type" evidence="4">
    <location>
        <begin position="11"/>
        <end position="144"/>
    </location>
</feature>
<gene>
    <name evidence="5" type="ORF">VSH64_19865</name>
</gene>
<dbReference type="RefSeq" id="WP_326837129.1">
    <property type="nucleotide sequence ID" value="NZ_CP142149.1"/>
</dbReference>
<evidence type="ECO:0000259" key="4">
    <source>
        <dbReference type="PROSITE" id="PS50995"/>
    </source>
</evidence>
<protein>
    <submittedName>
        <fullName evidence="5">MarR family transcriptional regulator</fullName>
    </submittedName>
</protein>
<keyword evidence="1" id="KW-0805">Transcription regulation</keyword>
<dbReference type="Pfam" id="PF12802">
    <property type="entry name" value="MarR_2"/>
    <property type="match status" value="1"/>
</dbReference>
<reference evidence="5 6" key="1">
    <citation type="journal article" date="2015" name="Int. J. Syst. Evol. Microbiol.">
        <title>Amycolatopsis rhabdoformis sp. nov., an actinomycete isolated from a tropical forest soil.</title>
        <authorList>
            <person name="Souza W.R."/>
            <person name="Silva R.E."/>
            <person name="Goodfellow M."/>
            <person name="Busarakam K."/>
            <person name="Figueiro F.S."/>
            <person name="Ferreira D."/>
            <person name="Rodrigues-Filho E."/>
            <person name="Moraes L.A.B."/>
            <person name="Zucchi T.D."/>
        </authorList>
    </citation>
    <scope>NUCLEOTIDE SEQUENCE [LARGE SCALE GENOMIC DNA]</scope>
    <source>
        <strain evidence="5 6">NCIMB 14900</strain>
    </source>
</reference>
<dbReference type="InterPro" id="IPR000835">
    <property type="entry name" value="HTH_MarR-typ"/>
</dbReference>
<dbReference type="Gene3D" id="1.10.10.10">
    <property type="entry name" value="Winged helix-like DNA-binding domain superfamily/Winged helix DNA-binding domain"/>
    <property type="match status" value="1"/>
</dbReference>
<name>A0ABZ1IKM0_9PSEU</name>
<keyword evidence="2" id="KW-0238">DNA-binding</keyword>
<evidence type="ECO:0000256" key="3">
    <source>
        <dbReference type="ARBA" id="ARBA00023163"/>
    </source>
</evidence>
<evidence type="ECO:0000256" key="1">
    <source>
        <dbReference type="ARBA" id="ARBA00023015"/>
    </source>
</evidence>
<dbReference type="SUPFAM" id="SSF46785">
    <property type="entry name" value="Winged helix' DNA-binding domain"/>
    <property type="match status" value="1"/>
</dbReference>
<keyword evidence="6" id="KW-1185">Reference proteome</keyword>
<dbReference type="InterPro" id="IPR039422">
    <property type="entry name" value="MarR/SlyA-like"/>
</dbReference>
<dbReference type="InterPro" id="IPR036390">
    <property type="entry name" value="WH_DNA-bd_sf"/>
</dbReference>
<proteinExistence type="predicted"/>
<dbReference type="PROSITE" id="PS50995">
    <property type="entry name" value="HTH_MARR_2"/>
    <property type="match status" value="1"/>
</dbReference>
<dbReference type="SMART" id="SM00347">
    <property type="entry name" value="HTH_MARR"/>
    <property type="match status" value="1"/>
</dbReference>
<dbReference type="EMBL" id="CP142149">
    <property type="protein sequence ID" value="WSE34323.1"/>
    <property type="molecule type" value="Genomic_DNA"/>
</dbReference>
<dbReference type="InterPro" id="IPR036388">
    <property type="entry name" value="WH-like_DNA-bd_sf"/>
</dbReference>
<evidence type="ECO:0000313" key="5">
    <source>
        <dbReference type="EMBL" id="WSE34323.1"/>
    </source>
</evidence>